<dbReference type="Pfam" id="PF20181">
    <property type="entry name" value="DUF6544"/>
    <property type="match status" value="1"/>
</dbReference>
<dbReference type="RefSeq" id="WP_106058302.1">
    <property type="nucleotide sequence ID" value="NZ_PVXQ01000002.1"/>
</dbReference>
<name>A0A2T0BKC0_9CLOT</name>
<dbReference type="InterPro" id="IPR046674">
    <property type="entry name" value="DUF6544"/>
</dbReference>
<protein>
    <submittedName>
        <fullName evidence="2">Uncharacterized protein</fullName>
    </submittedName>
</protein>
<dbReference type="AlphaFoldDB" id="A0A2T0BKC0"/>
<sequence>MSIILAVIGIIICVIIIFFNIPYSKTKTEFNKIISEVISKTSLSNEVILEEDIKDLPPSLQNYFSYAGFLGKQKPAYMSIIFEDADFIMTDRHLRIDYTQYDFVDKPLRYALIESSIYGVPFQGMDYLSLENGGMKGVIAKTFQIFNVKDEFMYKSGLVTWLAECVFCPTSILQDFIKWEQIDETHVKGTIDYNGVSASGVLTFNDNGAMILFESYDRGEAQTDGTIRPVKWSTVCDDYKENNGFMQPTVLKTINTSPDKEVVYFDSNNFEIKYNYQK</sequence>
<feature type="transmembrane region" description="Helical" evidence="1">
    <location>
        <begin position="6"/>
        <end position="23"/>
    </location>
</feature>
<accession>A0A2T0BKC0</accession>
<keyword evidence="1" id="KW-0812">Transmembrane</keyword>
<evidence type="ECO:0000313" key="2">
    <source>
        <dbReference type="EMBL" id="PRR84335.1"/>
    </source>
</evidence>
<keyword evidence="1" id="KW-0472">Membrane</keyword>
<keyword evidence="1" id="KW-1133">Transmembrane helix</keyword>
<evidence type="ECO:0000313" key="3">
    <source>
        <dbReference type="Proteomes" id="UP000239471"/>
    </source>
</evidence>
<dbReference type="Proteomes" id="UP000239471">
    <property type="component" value="Unassembled WGS sequence"/>
</dbReference>
<reference evidence="2 3" key="1">
    <citation type="submission" date="2018-03" db="EMBL/GenBank/DDBJ databases">
        <title>Genome sequence of Clostridium vincentii DSM 10228.</title>
        <authorList>
            <person name="Poehlein A."/>
            <person name="Daniel R."/>
        </authorList>
    </citation>
    <scope>NUCLEOTIDE SEQUENCE [LARGE SCALE GENOMIC DNA]</scope>
    <source>
        <strain evidence="2 3">DSM 10228</strain>
    </source>
</reference>
<comment type="caution">
    <text evidence="2">The sequence shown here is derived from an EMBL/GenBank/DDBJ whole genome shotgun (WGS) entry which is preliminary data.</text>
</comment>
<dbReference type="OrthoDB" id="9786534at2"/>
<evidence type="ECO:0000256" key="1">
    <source>
        <dbReference type="SAM" id="Phobius"/>
    </source>
</evidence>
<organism evidence="2 3">
    <name type="scientific">Clostridium vincentii</name>
    <dbReference type="NCBI Taxonomy" id="52704"/>
    <lineage>
        <taxon>Bacteria</taxon>
        <taxon>Bacillati</taxon>
        <taxon>Bacillota</taxon>
        <taxon>Clostridia</taxon>
        <taxon>Eubacteriales</taxon>
        <taxon>Clostridiaceae</taxon>
        <taxon>Clostridium</taxon>
    </lineage>
</organism>
<dbReference type="EMBL" id="PVXQ01000002">
    <property type="protein sequence ID" value="PRR84335.1"/>
    <property type="molecule type" value="Genomic_DNA"/>
</dbReference>
<proteinExistence type="predicted"/>
<gene>
    <name evidence="2" type="ORF">CLVI_02610</name>
</gene>
<keyword evidence="3" id="KW-1185">Reference proteome</keyword>